<name>A0ABX2R7S2_9THEO</name>
<dbReference type="Pfam" id="PF02878">
    <property type="entry name" value="PGM_PMM_I"/>
    <property type="match status" value="1"/>
</dbReference>
<dbReference type="InterPro" id="IPR036900">
    <property type="entry name" value="A-D-PHexomutase_C_sf"/>
</dbReference>
<dbReference type="Pfam" id="PF02880">
    <property type="entry name" value="PGM_PMM_III"/>
    <property type="match status" value="1"/>
</dbReference>
<sequence>MHIIPSIFREYDIRGIAETELTNEVVEKIGQAYGTFLKNQGITRATVGGDVRLSTPRIKDYITKGLMAVGIDVIDIGIVTTPLFYYSLYHFDVNGGVMVTGSHNPKEFNGLKLALGKTTIYGEQIQEIRKIIEENRIALSEKPGKVTQENIGQAYIEMLTSKIKLGPKKLKVVADAGNGAASDYIVPYLEALGCEVIPLYCQPDGNFPNHHPDPVKRENLVDLINHVREEKADLGIAFDGDADRIGVVDDKGEVVWGDKLMILYWREILARYPGETAIVEVKCSQALVDEIIKLGGKPYFYKTGHSLIKAKMKELNALFTGEMSGHMFFADEYYGFDDAFYAAGRLLRILSNTDKKLSELLADVPVYYSTAETRIDCPDDLKFKVIEKIKEEALKQYYAITVDGIRILYPDGWGLVRASNTQPVLVARCEAKSPERLKEITTDLKQRIINAGLEDFEWEY</sequence>
<keyword evidence="5 7" id="KW-0460">Magnesium</keyword>
<feature type="domain" description="Alpha-D-phosphohexomutase C-terminal" evidence="8">
    <location>
        <begin position="382"/>
        <end position="443"/>
    </location>
</feature>
<evidence type="ECO:0000256" key="2">
    <source>
        <dbReference type="ARBA" id="ARBA00010231"/>
    </source>
</evidence>
<dbReference type="PROSITE" id="PS00710">
    <property type="entry name" value="PGM_PMM"/>
    <property type="match status" value="1"/>
</dbReference>
<dbReference type="EC" id="5.4.2.2" evidence="12"/>
<gene>
    <name evidence="12" type="ORF">HDG70_000651</name>
</gene>
<dbReference type="RefSeq" id="WP_028052895.1">
    <property type="nucleotide sequence ID" value="NZ_ATYG01000043.1"/>
</dbReference>
<dbReference type="Gene3D" id="3.40.120.10">
    <property type="entry name" value="Alpha-D-Glucose-1,6-Bisphosphate, subunit A, domain 3"/>
    <property type="match status" value="3"/>
</dbReference>
<dbReference type="EMBL" id="JACCBS010000001">
    <property type="protein sequence ID" value="NYE56945.1"/>
    <property type="molecule type" value="Genomic_DNA"/>
</dbReference>
<dbReference type="GO" id="GO:0004615">
    <property type="term" value="F:phosphomannomutase activity"/>
    <property type="evidence" value="ECO:0007669"/>
    <property type="project" value="UniProtKB-EC"/>
</dbReference>
<dbReference type="Pfam" id="PF00408">
    <property type="entry name" value="PGM_PMM_IV"/>
    <property type="match status" value="1"/>
</dbReference>
<feature type="domain" description="Alpha-D-phosphohexomutase alpha/beta/alpha" evidence="10">
    <location>
        <begin position="154"/>
        <end position="252"/>
    </location>
</feature>
<evidence type="ECO:0000313" key="13">
    <source>
        <dbReference type="Proteomes" id="UP000604066"/>
    </source>
</evidence>
<comment type="similarity">
    <text evidence="2 7">Belongs to the phosphohexose mutase family.</text>
</comment>
<dbReference type="Gene3D" id="3.30.310.50">
    <property type="entry name" value="Alpha-D-phosphohexomutase, C-terminal domain"/>
    <property type="match status" value="1"/>
</dbReference>
<dbReference type="InterPro" id="IPR005846">
    <property type="entry name" value="A-D-PHexomutase_a/b/a-III"/>
</dbReference>
<dbReference type="CDD" id="cd03089">
    <property type="entry name" value="PMM_PGM"/>
    <property type="match status" value="1"/>
</dbReference>
<evidence type="ECO:0000259" key="8">
    <source>
        <dbReference type="Pfam" id="PF00408"/>
    </source>
</evidence>
<dbReference type="InterPro" id="IPR005841">
    <property type="entry name" value="Alpha-D-phosphohexomutase_SF"/>
</dbReference>
<keyword evidence="4 7" id="KW-0479">Metal-binding</keyword>
<dbReference type="SUPFAM" id="SSF55957">
    <property type="entry name" value="Phosphoglucomutase, C-terminal domain"/>
    <property type="match status" value="1"/>
</dbReference>
<dbReference type="PANTHER" id="PTHR43771:SF2">
    <property type="entry name" value="PHOSPHOMANNOMUTASE_PHOSPHOGLUCOMUTASE"/>
    <property type="match status" value="1"/>
</dbReference>
<organism evidence="12 13">
    <name type="scientific">Carboxydothermus ferrireducens DSM 11255</name>
    <dbReference type="NCBI Taxonomy" id="1119529"/>
    <lineage>
        <taxon>Bacteria</taxon>
        <taxon>Bacillati</taxon>
        <taxon>Bacillota</taxon>
        <taxon>Clostridia</taxon>
        <taxon>Thermoanaerobacterales</taxon>
        <taxon>Thermoanaerobacteraceae</taxon>
        <taxon>Carboxydothermus</taxon>
    </lineage>
</organism>
<feature type="domain" description="Alpha-D-phosphohexomutase alpha/beta/alpha" evidence="11">
    <location>
        <begin position="256"/>
        <end position="364"/>
    </location>
</feature>
<comment type="caution">
    <text evidence="12">The sequence shown here is derived from an EMBL/GenBank/DDBJ whole genome shotgun (WGS) entry which is preliminary data.</text>
</comment>
<evidence type="ECO:0000256" key="5">
    <source>
        <dbReference type="ARBA" id="ARBA00022842"/>
    </source>
</evidence>
<proteinExistence type="inferred from homology"/>
<dbReference type="SUPFAM" id="SSF53738">
    <property type="entry name" value="Phosphoglucomutase, first 3 domains"/>
    <property type="match status" value="3"/>
</dbReference>
<evidence type="ECO:0000256" key="6">
    <source>
        <dbReference type="ARBA" id="ARBA00023235"/>
    </source>
</evidence>
<comment type="cofactor">
    <cofactor evidence="1">
        <name>Mg(2+)</name>
        <dbReference type="ChEBI" id="CHEBI:18420"/>
    </cofactor>
</comment>
<dbReference type="PANTHER" id="PTHR43771">
    <property type="entry name" value="PHOSPHOMANNOMUTASE"/>
    <property type="match status" value="1"/>
</dbReference>
<dbReference type="InterPro" id="IPR005844">
    <property type="entry name" value="A-D-PHexomutase_a/b/a-I"/>
</dbReference>
<dbReference type="InterPro" id="IPR005845">
    <property type="entry name" value="A-D-PHexomutase_a/b/a-II"/>
</dbReference>
<dbReference type="Pfam" id="PF02879">
    <property type="entry name" value="PGM_PMM_II"/>
    <property type="match status" value="1"/>
</dbReference>
<evidence type="ECO:0000256" key="3">
    <source>
        <dbReference type="ARBA" id="ARBA00022553"/>
    </source>
</evidence>
<dbReference type="Proteomes" id="UP000604066">
    <property type="component" value="Unassembled WGS sequence"/>
</dbReference>
<evidence type="ECO:0000256" key="4">
    <source>
        <dbReference type="ARBA" id="ARBA00022723"/>
    </source>
</evidence>
<evidence type="ECO:0000259" key="11">
    <source>
        <dbReference type="Pfam" id="PF02880"/>
    </source>
</evidence>
<keyword evidence="6 12" id="KW-0413">Isomerase</keyword>
<evidence type="ECO:0000256" key="7">
    <source>
        <dbReference type="RuleBase" id="RU004326"/>
    </source>
</evidence>
<dbReference type="InterPro" id="IPR016066">
    <property type="entry name" value="A-D-PHexomutase_CS"/>
</dbReference>
<keyword evidence="13" id="KW-1185">Reference proteome</keyword>
<dbReference type="GO" id="GO:0004614">
    <property type="term" value="F:phosphoglucomutase activity"/>
    <property type="evidence" value="ECO:0007669"/>
    <property type="project" value="UniProtKB-EC"/>
</dbReference>
<dbReference type="InterPro" id="IPR005843">
    <property type="entry name" value="A-D-PHexomutase_C"/>
</dbReference>
<protein>
    <submittedName>
        <fullName evidence="12">Phosphomannomutase/phosphoglucomutase</fullName>
        <ecNumber evidence="12">5.4.2.2</ecNumber>
        <ecNumber evidence="12">5.4.2.8</ecNumber>
    </submittedName>
</protein>
<keyword evidence="3" id="KW-0597">Phosphoprotein</keyword>
<evidence type="ECO:0000259" key="9">
    <source>
        <dbReference type="Pfam" id="PF02878"/>
    </source>
</evidence>
<reference evidence="12 13" key="1">
    <citation type="submission" date="2020-07" db="EMBL/GenBank/DDBJ databases">
        <title>Genomic Encyclopedia of Type Strains, Phase III (KMG-III): the genomes of soil and plant-associated and newly described type strains.</title>
        <authorList>
            <person name="Whitman W."/>
        </authorList>
    </citation>
    <scope>NUCLEOTIDE SEQUENCE [LARGE SCALE GENOMIC DNA]</scope>
    <source>
        <strain evidence="12 13">DSM 11255</strain>
    </source>
</reference>
<evidence type="ECO:0000256" key="1">
    <source>
        <dbReference type="ARBA" id="ARBA00001946"/>
    </source>
</evidence>
<dbReference type="EC" id="5.4.2.8" evidence="12"/>
<dbReference type="PRINTS" id="PR00509">
    <property type="entry name" value="PGMPMM"/>
</dbReference>
<evidence type="ECO:0000259" key="10">
    <source>
        <dbReference type="Pfam" id="PF02879"/>
    </source>
</evidence>
<feature type="domain" description="Alpha-D-phosphohexomutase alpha/beta/alpha" evidence="9">
    <location>
        <begin position="7"/>
        <end position="135"/>
    </location>
</feature>
<accession>A0ABX2R7S2</accession>
<evidence type="ECO:0000313" key="12">
    <source>
        <dbReference type="EMBL" id="NYE56945.1"/>
    </source>
</evidence>
<dbReference type="InterPro" id="IPR016055">
    <property type="entry name" value="A-D-PHexomutase_a/b/a-I/II/III"/>
</dbReference>